<dbReference type="GO" id="GO:0042351">
    <property type="term" value="P:'de novo' GDP-L-fucose biosynthetic process"/>
    <property type="evidence" value="ECO:0007669"/>
    <property type="project" value="TreeGrafter"/>
</dbReference>
<evidence type="ECO:0000256" key="1">
    <source>
        <dbReference type="ARBA" id="ARBA00001937"/>
    </source>
</evidence>
<evidence type="ECO:0000256" key="4">
    <source>
        <dbReference type="ARBA" id="ARBA00023239"/>
    </source>
</evidence>
<dbReference type="CDD" id="cd05260">
    <property type="entry name" value="GDP_MD_SDR_e"/>
    <property type="match status" value="1"/>
</dbReference>
<dbReference type="Pfam" id="PF16363">
    <property type="entry name" value="GDP_Man_Dehyd"/>
    <property type="match status" value="1"/>
</dbReference>
<dbReference type="Gene3D" id="3.90.25.10">
    <property type="entry name" value="UDP-galactose 4-epimerase, domain 1"/>
    <property type="match status" value="1"/>
</dbReference>
<dbReference type="Gene3D" id="3.40.50.720">
    <property type="entry name" value="NAD(P)-binding Rossmann-like Domain"/>
    <property type="match status" value="1"/>
</dbReference>
<sequence>MKKALVTGVTGQDGAYLSKILLEKGYKVYGTFRRVSTPNFWRLQTLNVYSKIHLIPADLLDMGSLLEALKVSDPDEVYNLAASSYVGTSFEQAVGNAEITGLAVTKLLEAILHQNSNIKFYQASTSEMYGNNKFKTQNEETPFSPSSPYAISKLYAHWITNVYRKSYDIFATCGILFNHESPIRGMEFVSRKITNAAAEISLGLKNKLVLGNLQAQRDWGFAQEYMQAVHKTMQQEKPDNFVICTGESHKVSDFAKEAFDIVGLNWKKYVKTDKKFFRPLELNYLRGDAKKAAKQLKWKPKTTFKKLVKMMVDEDVKRWKNFLDGKAFPWDAPLYPDESKLITRLSHRKN</sequence>
<evidence type="ECO:0000256" key="5">
    <source>
        <dbReference type="HAMAP-Rule" id="MF_00955"/>
    </source>
</evidence>
<dbReference type="EC" id="4.2.1.47" evidence="3 5"/>
<feature type="domain" description="NAD(P)-binding" evidence="6">
    <location>
        <begin position="5"/>
        <end position="311"/>
    </location>
</feature>
<comment type="caution">
    <text evidence="5">Lacks conserved residue(s) required for the propagation of feature annotation.</text>
</comment>
<protein>
    <recommendedName>
        <fullName evidence="3 5">GDP-mannose 4,6-dehydratase</fullName>
        <ecNumber evidence="3 5">4.2.1.47</ecNumber>
    </recommendedName>
    <alternativeName>
        <fullName evidence="5">GDP-D-mannose dehydratase</fullName>
    </alternativeName>
</protein>
<comment type="similarity">
    <text evidence="2 5">Belongs to the NAD(P)-dependent epimerase/dehydratase family. GDP-mannose 4,6-dehydratase subfamily.</text>
</comment>
<dbReference type="GO" id="GO:0008446">
    <property type="term" value="F:GDP-mannose 4,6-dehydratase activity"/>
    <property type="evidence" value="ECO:0007669"/>
    <property type="project" value="UniProtKB-UniRule"/>
</dbReference>
<comment type="cofactor">
    <cofactor evidence="1 5">
        <name>NADP(+)</name>
        <dbReference type="ChEBI" id="CHEBI:58349"/>
    </cofactor>
</comment>
<organism evidence="7">
    <name type="scientific">uncultured marine thaumarchaeote KM3_38_E02</name>
    <dbReference type="NCBI Taxonomy" id="1456138"/>
    <lineage>
        <taxon>Archaea</taxon>
        <taxon>Nitrososphaerota</taxon>
        <taxon>environmental samples</taxon>
    </lineage>
</organism>
<dbReference type="PANTHER" id="PTHR43715">
    <property type="entry name" value="GDP-MANNOSE 4,6-DEHYDRATASE"/>
    <property type="match status" value="1"/>
</dbReference>
<dbReference type="InterPro" id="IPR016040">
    <property type="entry name" value="NAD(P)-bd_dom"/>
</dbReference>
<keyword evidence="5" id="KW-0521">NADP</keyword>
<dbReference type="SUPFAM" id="SSF51735">
    <property type="entry name" value="NAD(P)-binding Rossmann-fold domains"/>
    <property type="match status" value="1"/>
</dbReference>
<evidence type="ECO:0000256" key="2">
    <source>
        <dbReference type="ARBA" id="ARBA00009263"/>
    </source>
</evidence>
<dbReference type="GO" id="GO:0070401">
    <property type="term" value="F:NADP+ binding"/>
    <property type="evidence" value="ECO:0007669"/>
    <property type="project" value="UniProtKB-UniRule"/>
</dbReference>
<dbReference type="InterPro" id="IPR006368">
    <property type="entry name" value="GDP_Man_deHydtase"/>
</dbReference>
<dbReference type="PANTHER" id="PTHR43715:SF1">
    <property type="entry name" value="GDP-MANNOSE 4,6 DEHYDRATASE"/>
    <property type="match status" value="1"/>
</dbReference>
<name>A0A075H0J7_9ARCH</name>
<proteinExistence type="inferred from homology"/>
<dbReference type="EMBL" id="KF900867">
    <property type="protein sequence ID" value="AIF09584.1"/>
    <property type="molecule type" value="Genomic_DNA"/>
</dbReference>
<evidence type="ECO:0000259" key="6">
    <source>
        <dbReference type="Pfam" id="PF16363"/>
    </source>
</evidence>
<keyword evidence="4 5" id="KW-0456">Lyase</keyword>
<reference evidence="7" key="1">
    <citation type="journal article" date="2014" name="Genome Biol. Evol.">
        <title>Pangenome evidence for extensive interdomain horizontal transfer affecting lineage core and shell genes in uncultured planktonic thaumarchaeota and euryarchaeota.</title>
        <authorList>
            <person name="Deschamps P."/>
            <person name="Zivanovic Y."/>
            <person name="Moreira D."/>
            <person name="Rodriguez-Valera F."/>
            <person name="Lopez-Garcia P."/>
        </authorList>
    </citation>
    <scope>NUCLEOTIDE SEQUENCE</scope>
</reference>
<comment type="function">
    <text evidence="5">Catalyzes the conversion of GDP-D-mannose to GDP-4-dehydro-6-deoxy-D-mannose.</text>
</comment>
<evidence type="ECO:0000313" key="7">
    <source>
        <dbReference type="EMBL" id="AIF09584.1"/>
    </source>
</evidence>
<dbReference type="InterPro" id="IPR036291">
    <property type="entry name" value="NAD(P)-bd_dom_sf"/>
</dbReference>
<dbReference type="FunFam" id="3.40.50.720:FF:000924">
    <property type="entry name" value="GDP-mannose 4,6 dehydratase"/>
    <property type="match status" value="1"/>
</dbReference>
<accession>A0A075H0J7</accession>
<dbReference type="HAMAP" id="MF_00955">
    <property type="entry name" value="GDP_Man_dehydratase"/>
    <property type="match status" value="1"/>
</dbReference>
<gene>
    <name evidence="5 7" type="primary">gmd</name>
</gene>
<comment type="catalytic activity">
    <reaction evidence="5">
        <text>GDP-alpha-D-mannose = GDP-4-dehydro-alpha-D-rhamnose + H2O</text>
        <dbReference type="Rhea" id="RHEA:23820"/>
        <dbReference type="ChEBI" id="CHEBI:15377"/>
        <dbReference type="ChEBI" id="CHEBI:57527"/>
        <dbReference type="ChEBI" id="CHEBI:57964"/>
        <dbReference type="EC" id="4.2.1.47"/>
    </reaction>
</comment>
<dbReference type="AlphaFoldDB" id="A0A075H0J7"/>
<evidence type="ECO:0000256" key="3">
    <source>
        <dbReference type="ARBA" id="ARBA00011989"/>
    </source>
</evidence>